<sequence length="100" mass="11774">MYIWEEIEKEMKEENEKIMKKTSELKQVINENLLSATHSLQQLKQKFQNRISKKSTFVVVVKSISQTSSDDLDEAKTTKKQRKISESRMPKCLRDIPKKS</sequence>
<accession>X6N851</accession>
<evidence type="ECO:0000313" key="3">
    <source>
        <dbReference type="EMBL" id="ETO22098.1"/>
    </source>
</evidence>
<feature type="region of interest" description="Disordered" evidence="2">
    <location>
        <begin position="68"/>
        <end position="100"/>
    </location>
</feature>
<feature type="coiled-coil region" evidence="1">
    <location>
        <begin position="4"/>
        <end position="31"/>
    </location>
</feature>
<dbReference type="EMBL" id="ASPP01011034">
    <property type="protein sequence ID" value="ETO22098.1"/>
    <property type="molecule type" value="Genomic_DNA"/>
</dbReference>
<evidence type="ECO:0000256" key="2">
    <source>
        <dbReference type="SAM" id="MobiDB-lite"/>
    </source>
</evidence>
<reference evidence="3 4" key="1">
    <citation type="journal article" date="2013" name="Curr. Biol.">
        <title>The Genome of the Foraminiferan Reticulomyxa filosa.</title>
        <authorList>
            <person name="Glockner G."/>
            <person name="Hulsmann N."/>
            <person name="Schleicher M."/>
            <person name="Noegel A.A."/>
            <person name="Eichinger L."/>
            <person name="Gallinger C."/>
            <person name="Pawlowski J."/>
            <person name="Sierra R."/>
            <person name="Euteneuer U."/>
            <person name="Pillet L."/>
            <person name="Moustafa A."/>
            <person name="Platzer M."/>
            <person name="Groth M."/>
            <person name="Szafranski K."/>
            <person name="Schliwa M."/>
        </authorList>
    </citation>
    <scope>NUCLEOTIDE SEQUENCE [LARGE SCALE GENOMIC DNA]</scope>
</reference>
<dbReference type="AlphaFoldDB" id="X6N851"/>
<evidence type="ECO:0000313" key="4">
    <source>
        <dbReference type="Proteomes" id="UP000023152"/>
    </source>
</evidence>
<organism evidence="3 4">
    <name type="scientific">Reticulomyxa filosa</name>
    <dbReference type="NCBI Taxonomy" id="46433"/>
    <lineage>
        <taxon>Eukaryota</taxon>
        <taxon>Sar</taxon>
        <taxon>Rhizaria</taxon>
        <taxon>Retaria</taxon>
        <taxon>Foraminifera</taxon>
        <taxon>Monothalamids</taxon>
        <taxon>Reticulomyxidae</taxon>
        <taxon>Reticulomyxa</taxon>
    </lineage>
</organism>
<keyword evidence="1" id="KW-0175">Coiled coil</keyword>
<keyword evidence="4" id="KW-1185">Reference proteome</keyword>
<evidence type="ECO:0000256" key="1">
    <source>
        <dbReference type="SAM" id="Coils"/>
    </source>
</evidence>
<dbReference type="Proteomes" id="UP000023152">
    <property type="component" value="Unassembled WGS sequence"/>
</dbReference>
<protein>
    <submittedName>
        <fullName evidence="3">Uncharacterized protein</fullName>
    </submittedName>
</protein>
<comment type="caution">
    <text evidence="3">The sequence shown here is derived from an EMBL/GenBank/DDBJ whole genome shotgun (WGS) entry which is preliminary data.</text>
</comment>
<name>X6N851_RETFI</name>
<feature type="compositionally biased region" description="Basic and acidic residues" evidence="2">
    <location>
        <begin position="83"/>
        <end position="100"/>
    </location>
</feature>
<gene>
    <name evidence="3" type="ORF">RFI_15103</name>
</gene>
<proteinExistence type="predicted"/>